<name>A0A9W9V1Z2_9EURO</name>
<sequence>MALCPHFDASTAIPNLVHLSEQKGGEIIPTGTTNAAYYGLSVGHQAHSPAILVDSFGPKLRLRDIEQAEKGGWPQL</sequence>
<accession>A0A9W9V1Z2</accession>
<comment type="caution">
    <text evidence="1">The sequence shown here is derived from an EMBL/GenBank/DDBJ whole genome shotgun (WGS) entry which is preliminary data.</text>
</comment>
<organism evidence="1 2">
    <name type="scientific">Penicillium concentricum</name>
    <dbReference type="NCBI Taxonomy" id="293559"/>
    <lineage>
        <taxon>Eukaryota</taxon>
        <taxon>Fungi</taxon>
        <taxon>Dikarya</taxon>
        <taxon>Ascomycota</taxon>
        <taxon>Pezizomycotina</taxon>
        <taxon>Eurotiomycetes</taxon>
        <taxon>Eurotiomycetidae</taxon>
        <taxon>Eurotiales</taxon>
        <taxon>Aspergillaceae</taxon>
        <taxon>Penicillium</taxon>
    </lineage>
</organism>
<reference evidence="1" key="2">
    <citation type="journal article" date="2023" name="IMA Fungus">
        <title>Comparative genomic study of the Penicillium genus elucidates a diverse pangenome and 15 lateral gene transfer events.</title>
        <authorList>
            <person name="Petersen C."/>
            <person name="Sorensen T."/>
            <person name="Nielsen M.R."/>
            <person name="Sondergaard T.E."/>
            <person name="Sorensen J.L."/>
            <person name="Fitzpatrick D.A."/>
            <person name="Frisvad J.C."/>
            <person name="Nielsen K.L."/>
        </authorList>
    </citation>
    <scope>NUCLEOTIDE SEQUENCE</scope>
    <source>
        <strain evidence="1">IBT 3081</strain>
    </source>
</reference>
<gene>
    <name evidence="1" type="ORF">N7517_008763</name>
</gene>
<reference evidence="1" key="1">
    <citation type="submission" date="2022-12" db="EMBL/GenBank/DDBJ databases">
        <authorList>
            <person name="Petersen C."/>
        </authorList>
    </citation>
    <scope>NUCLEOTIDE SEQUENCE</scope>
    <source>
        <strain evidence="1">IBT 3081</strain>
    </source>
</reference>
<dbReference type="GeneID" id="81465675"/>
<proteinExistence type="predicted"/>
<dbReference type="EMBL" id="JAPZBT010000003">
    <property type="protein sequence ID" value="KAJ5365877.1"/>
    <property type="molecule type" value="Genomic_DNA"/>
</dbReference>
<protein>
    <submittedName>
        <fullName evidence="1">Uncharacterized protein</fullName>
    </submittedName>
</protein>
<dbReference type="Proteomes" id="UP001147752">
    <property type="component" value="Unassembled WGS sequence"/>
</dbReference>
<evidence type="ECO:0000313" key="2">
    <source>
        <dbReference type="Proteomes" id="UP001147752"/>
    </source>
</evidence>
<dbReference type="RefSeq" id="XP_056577343.1">
    <property type="nucleotide sequence ID" value="XM_056726492.1"/>
</dbReference>
<keyword evidence="2" id="KW-1185">Reference proteome</keyword>
<evidence type="ECO:0000313" key="1">
    <source>
        <dbReference type="EMBL" id="KAJ5365877.1"/>
    </source>
</evidence>
<dbReference type="AlphaFoldDB" id="A0A9W9V1Z2"/>